<feature type="domain" description="NADH:quinone oxidoreductase/Mrp antiporter transmembrane" evidence="7">
    <location>
        <begin position="134"/>
        <end position="332"/>
    </location>
</feature>
<keyword evidence="4 6" id="KW-1133">Transmembrane helix</keyword>
<comment type="caution">
    <text evidence="8">The sequence shown here is derived from an EMBL/GenBank/DDBJ whole genome shotgun (WGS) entry which is preliminary data.</text>
</comment>
<feature type="transmembrane region" description="Helical" evidence="6">
    <location>
        <begin position="141"/>
        <end position="158"/>
    </location>
</feature>
<reference evidence="8" key="1">
    <citation type="journal article" date="2015" name="Nature">
        <title>Complex archaea that bridge the gap between prokaryotes and eukaryotes.</title>
        <authorList>
            <person name="Spang A."/>
            <person name="Saw J.H."/>
            <person name="Jorgensen S.L."/>
            <person name="Zaremba-Niedzwiedzka K."/>
            <person name="Martijn J."/>
            <person name="Lind A.E."/>
            <person name="van Eijk R."/>
            <person name="Schleper C."/>
            <person name="Guy L."/>
            <person name="Ettema T.J."/>
        </authorList>
    </citation>
    <scope>NUCLEOTIDE SEQUENCE</scope>
</reference>
<protein>
    <recommendedName>
        <fullName evidence="7">NADH:quinone oxidoreductase/Mrp antiporter transmembrane domain-containing protein</fullName>
    </recommendedName>
</protein>
<feature type="transmembrane region" description="Helical" evidence="6">
    <location>
        <begin position="211"/>
        <end position="237"/>
    </location>
</feature>
<feature type="transmembrane region" description="Helical" evidence="6">
    <location>
        <begin position="12"/>
        <end position="29"/>
    </location>
</feature>
<proteinExistence type="predicted"/>
<dbReference type="Pfam" id="PF00361">
    <property type="entry name" value="Proton_antipo_M"/>
    <property type="match status" value="1"/>
</dbReference>
<keyword evidence="5 6" id="KW-0472">Membrane</keyword>
<comment type="subcellular location">
    <subcellularLocation>
        <location evidence="1">Cell membrane</location>
        <topology evidence="1">Multi-pass membrane protein</topology>
    </subcellularLocation>
</comment>
<dbReference type="InterPro" id="IPR001750">
    <property type="entry name" value="ND/Mrp_TM"/>
</dbReference>
<sequence length="382" mass="39824">MKELFDTLTQPLMLPITIAFLAGALALLLSRRLPDLCKAIALAASVAVLATTALLLGGGRPAFNWDWMYLGSDITLSVSLTTSPLGMVVAVGSAAFALLITVYSLRDMAGTYWEGKFYAYLLWALGGACTVALAGNLLVLLVGWEIVTLMLFLMINLGRGDAKAGAAKAYGVLGFADGCLLLAIVLLAAAPGGSKNLLLADGARSVAAMGAVGYVIYLLMMVAALAKAGAIPVHTWIPSIAEDTPTPVMAYLPAAVDKLLGIYLLAVISLRMFRPDPAMQMVMMIVGAVTILAAVLMAMMQHNLKKLLSFHAVSQVGYMVLGIGTGTTIGVIGGSRTYPVGCHASASSKSGGFSKSAGWSKYWGAQASVPPQRISRPAPPSR</sequence>
<accession>A0A0F9E8Z7</accession>
<evidence type="ECO:0000256" key="2">
    <source>
        <dbReference type="ARBA" id="ARBA00022475"/>
    </source>
</evidence>
<dbReference type="PANTHER" id="PTHR42703:SF1">
    <property type="entry name" value="NA(+)_H(+) ANTIPORTER SUBUNIT D1"/>
    <property type="match status" value="1"/>
</dbReference>
<keyword evidence="2" id="KW-1003">Cell membrane</keyword>
<dbReference type="PANTHER" id="PTHR42703">
    <property type="entry name" value="NADH DEHYDROGENASE"/>
    <property type="match status" value="1"/>
</dbReference>
<feature type="transmembrane region" description="Helical" evidence="6">
    <location>
        <begin position="41"/>
        <end position="63"/>
    </location>
</feature>
<keyword evidence="3 6" id="KW-0812">Transmembrane</keyword>
<feature type="transmembrane region" description="Helical" evidence="6">
    <location>
        <begin position="170"/>
        <end position="191"/>
    </location>
</feature>
<evidence type="ECO:0000313" key="8">
    <source>
        <dbReference type="EMBL" id="KKL70414.1"/>
    </source>
</evidence>
<evidence type="ECO:0000256" key="1">
    <source>
        <dbReference type="ARBA" id="ARBA00004651"/>
    </source>
</evidence>
<dbReference type="InterPro" id="IPR050586">
    <property type="entry name" value="CPA3_Na-H_Antiporter_D"/>
</dbReference>
<dbReference type="EMBL" id="LAZR01025899">
    <property type="protein sequence ID" value="KKL70414.1"/>
    <property type="molecule type" value="Genomic_DNA"/>
</dbReference>
<organism evidence="8">
    <name type="scientific">marine sediment metagenome</name>
    <dbReference type="NCBI Taxonomy" id="412755"/>
    <lineage>
        <taxon>unclassified sequences</taxon>
        <taxon>metagenomes</taxon>
        <taxon>ecological metagenomes</taxon>
    </lineage>
</organism>
<feature type="transmembrane region" description="Helical" evidence="6">
    <location>
        <begin position="83"/>
        <end position="105"/>
    </location>
</feature>
<gene>
    <name evidence="8" type="ORF">LCGC14_2105150</name>
</gene>
<dbReference type="PRINTS" id="PR01434">
    <property type="entry name" value="NADHDHGNASE5"/>
</dbReference>
<evidence type="ECO:0000259" key="7">
    <source>
        <dbReference type="Pfam" id="PF00361"/>
    </source>
</evidence>
<feature type="transmembrane region" description="Helical" evidence="6">
    <location>
        <begin position="278"/>
        <end position="299"/>
    </location>
</feature>
<evidence type="ECO:0000256" key="6">
    <source>
        <dbReference type="SAM" id="Phobius"/>
    </source>
</evidence>
<evidence type="ECO:0000256" key="5">
    <source>
        <dbReference type="ARBA" id="ARBA00023136"/>
    </source>
</evidence>
<feature type="transmembrane region" description="Helical" evidence="6">
    <location>
        <begin position="249"/>
        <end position="272"/>
    </location>
</feature>
<dbReference type="GO" id="GO:0005886">
    <property type="term" value="C:plasma membrane"/>
    <property type="evidence" value="ECO:0007669"/>
    <property type="project" value="UniProtKB-SubCell"/>
</dbReference>
<name>A0A0F9E8Z7_9ZZZZ</name>
<dbReference type="AlphaFoldDB" id="A0A0F9E8Z7"/>
<evidence type="ECO:0000256" key="3">
    <source>
        <dbReference type="ARBA" id="ARBA00022692"/>
    </source>
</evidence>
<evidence type="ECO:0000256" key="4">
    <source>
        <dbReference type="ARBA" id="ARBA00022989"/>
    </source>
</evidence>